<accession>A0A1M6B8U2</accession>
<gene>
    <name evidence="2" type="ORF">SAMN02745176_00335</name>
</gene>
<dbReference type="InterPro" id="IPR038475">
    <property type="entry name" value="RecG_C_sf"/>
</dbReference>
<dbReference type="AlphaFoldDB" id="A0A1M6B8U2"/>
<evidence type="ECO:0000313" key="3">
    <source>
        <dbReference type="Proteomes" id="UP000184442"/>
    </source>
</evidence>
<dbReference type="Gene3D" id="3.30.565.60">
    <property type="match status" value="1"/>
</dbReference>
<sequence>MNKQKLAALLAKNESTKLDFKESLSLKTDWEKKELAKDVTAIANSKGGRGYIIFGVQDKTKKIIGINVPEYQEEQIQQIVSQRCDPPVTVKFDLVNYDDKTVGVLTIYKSNQKPHQILHNGSFYLRRGSTTDIARREEIAGMLQDSGLLQYETIALNNVSIDQLDRDIIIKYLEKSGLKIEYDRFENLYPLLEGLGIISGEEDGESYHPTIGGLLVFGNRPQQFLPHTGIKVVDGKNNTGQYFYGDITSMLDKVEDYLANLIKKQDYPMAAIAEAIANSVVHRDYFSYGRETVVYISKNHIEISNPGALYNKSDIHSLLKENNPYRRNSWLYHRLLVLDEKNRFLKTGSGLRRIKDSFVDYGKVRFINNEKRNMFKVILPGGFSILY</sequence>
<dbReference type="OrthoDB" id="320597at2"/>
<dbReference type="EMBL" id="FQZS01000003">
    <property type="protein sequence ID" value="SHI45161.1"/>
    <property type="molecule type" value="Genomic_DNA"/>
</dbReference>
<dbReference type="Pfam" id="PF13749">
    <property type="entry name" value="HATPase_c_4"/>
    <property type="match status" value="1"/>
</dbReference>
<dbReference type="PANTHER" id="PTHR30595:SF6">
    <property type="entry name" value="SCHLAFEN ALBA-2 DOMAIN-CONTAINING PROTEIN"/>
    <property type="match status" value="1"/>
</dbReference>
<dbReference type="InterPro" id="IPR007421">
    <property type="entry name" value="Schlafen_AlbA_2_dom"/>
</dbReference>
<feature type="domain" description="Schlafen AlbA-2" evidence="1">
    <location>
        <begin position="14"/>
        <end position="132"/>
    </location>
</feature>
<dbReference type="STRING" id="1122184.SAMN02745176_00335"/>
<organism evidence="2 3">
    <name type="scientific">Lutispora thermophila DSM 19022</name>
    <dbReference type="NCBI Taxonomy" id="1122184"/>
    <lineage>
        <taxon>Bacteria</taxon>
        <taxon>Bacillati</taxon>
        <taxon>Bacillota</taxon>
        <taxon>Clostridia</taxon>
        <taxon>Lutisporales</taxon>
        <taxon>Lutisporaceae</taxon>
        <taxon>Lutispora</taxon>
    </lineage>
</organism>
<dbReference type="PANTHER" id="PTHR30595">
    <property type="entry name" value="GLPR-RELATED TRANSCRIPTIONAL REPRESSOR"/>
    <property type="match status" value="1"/>
</dbReference>
<name>A0A1M6B8U2_9FIRM</name>
<protein>
    <submittedName>
        <fullName evidence="2">Predicted transcriptional regulator, contains HTH domain</fullName>
    </submittedName>
</protein>
<dbReference type="Proteomes" id="UP000184442">
    <property type="component" value="Unassembled WGS sequence"/>
</dbReference>
<evidence type="ECO:0000259" key="1">
    <source>
        <dbReference type="Pfam" id="PF04326"/>
    </source>
</evidence>
<proteinExistence type="predicted"/>
<dbReference type="Pfam" id="PF04326">
    <property type="entry name" value="SLFN_AlbA_2"/>
    <property type="match status" value="1"/>
</dbReference>
<dbReference type="InterPro" id="IPR038461">
    <property type="entry name" value="Schlafen_AlbA_2_dom_sf"/>
</dbReference>
<reference evidence="2 3" key="1">
    <citation type="submission" date="2016-11" db="EMBL/GenBank/DDBJ databases">
        <authorList>
            <person name="Jaros S."/>
            <person name="Januszkiewicz K."/>
            <person name="Wedrychowicz H."/>
        </authorList>
    </citation>
    <scope>NUCLEOTIDE SEQUENCE [LARGE SCALE GENOMIC DNA]</scope>
    <source>
        <strain evidence="2 3">DSM 19022</strain>
    </source>
</reference>
<dbReference type="RefSeq" id="WP_073023804.1">
    <property type="nucleotide sequence ID" value="NZ_FQZS01000003.1"/>
</dbReference>
<keyword evidence="3" id="KW-1185">Reference proteome</keyword>
<evidence type="ECO:0000313" key="2">
    <source>
        <dbReference type="EMBL" id="SHI45161.1"/>
    </source>
</evidence>
<dbReference type="Gene3D" id="3.30.950.30">
    <property type="entry name" value="Schlafen, AAA domain"/>
    <property type="match status" value="1"/>
</dbReference>